<keyword evidence="3" id="KW-0732">Signal</keyword>
<evidence type="ECO:0000256" key="5">
    <source>
        <dbReference type="ARBA" id="ARBA00023139"/>
    </source>
</evidence>
<comment type="subcellular location">
    <subcellularLocation>
        <location evidence="2 8">Cell outer membrane</location>
        <topology evidence="2 8">Lipid-anchor</topology>
    </subcellularLocation>
</comment>
<keyword evidence="6 8" id="KW-0998">Cell outer membrane</keyword>
<dbReference type="InterPro" id="IPR000680">
    <property type="entry name" value="Borrelia_lipo"/>
</dbReference>
<evidence type="ECO:0000256" key="1">
    <source>
        <dbReference type="ARBA" id="ARBA00003932"/>
    </source>
</evidence>
<protein>
    <recommendedName>
        <fullName evidence="8">Variable large protein</fullName>
    </recommendedName>
</protein>
<sequence length="40" mass="4371">MVGGTLGIKAETKKSEIGGYFTKIAETMKLVKEKLSKILE</sequence>
<evidence type="ECO:0000256" key="3">
    <source>
        <dbReference type="ARBA" id="ARBA00022729"/>
    </source>
</evidence>
<keyword evidence="5 8" id="KW-0564">Palmitate</keyword>
<evidence type="ECO:0000256" key="8">
    <source>
        <dbReference type="RuleBase" id="RU363105"/>
    </source>
</evidence>
<evidence type="ECO:0000256" key="6">
    <source>
        <dbReference type="ARBA" id="ARBA00023237"/>
    </source>
</evidence>
<keyword evidence="9" id="KW-0614">Plasmid</keyword>
<evidence type="ECO:0000313" key="9">
    <source>
        <dbReference type="EMBL" id="AHH07846.1"/>
    </source>
</evidence>
<dbReference type="Pfam" id="PF00921">
    <property type="entry name" value="Lipoprotein_2"/>
    <property type="match status" value="1"/>
</dbReference>
<dbReference type="EMBL" id="CP004339">
    <property type="protein sequence ID" value="AHH07846.1"/>
    <property type="molecule type" value="Genomic_DNA"/>
</dbReference>
<evidence type="ECO:0000256" key="2">
    <source>
        <dbReference type="ARBA" id="ARBA00004459"/>
    </source>
</evidence>
<evidence type="ECO:0000256" key="4">
    <source>
        <dbReference type="ARBA" id="ARBA00023136"/>
    </source>
</evidence>
<organism evidence="9">
    <name type="scientific">Borrelia crocidurae DOU</name>
    <dbReference type="NCBI Taxonomy" id="1293575"/>
    <lineage>
        <taxon>Bacteria</taxon>
        <taxon>Pseudomonadati</taxon>
        <taxon>Spirochaetota</taxon>
        <taxon>Spirochaetia</taxon>
        <taxon>Spirochaetales</taxon>
        <taxon>Borreliaceae</taxon>
        <taxon>Borrelia</taxon>
    </lineage>
</organism>
<evidence type="ECO:0000256" key="7">
    <source>
        <dbReference type="ARBA" id="ARBA00023288"/>
    </source>
</evidence>
<name>W5SS37_9SPIR</name>
<comment type="function">
    <text evidence="1 8">The Vlp and Vsp proteins are antigenically distinct proteins, only one vlp or vsp gene is transcriptionally active at any one time. Switching between these genes is a mechanism of host immune response evasion.</text>
</comment>
<gene>
    <name evidence="9" type="ORF">BCD_1780</name>
</gene>
<proteinExistence type="predicted"/>
<dbReference type="SUPFAM" id="SSF74748">
    <property type="entry name" value="Variable surface antigen VlsE"/>
    <property type="match status" value="1"/>
</dbReference>
<reference evidence="9" key="1">
    <citation type="submission" date="2013-02" db="EMBL/GenBank/DDBJ databases">
        <title>Comparative genomics of Borrelia species.</title>
        <authorList>
            <person name="Schwan T.G."/>
            <person name="Raffel S.J."/>
            <person name="Porcella S.F."/>
        </authorList>
    </citation>
    <scope>NUCLEOTIDE SEQUENCE</scope>
    <source>
        <strain evidence="9">DOU</strain>
        <plasmid evidence="9">unnamed</plasmid>
    </source>
</reference>
<accession>W5SS37</accession>
<dbReference type="HOGENOM" id="CLU_219316_0_0_12"/>
<keyword evidence="4 8" id="KW-0472">Membrane</keyword>
<dbReference type="GO" id="GO:0009279">
    <property type="term" value="C:cell outer membrane"/>
    <property type="evidence" value="ECO:0007669"/>
    <property type="project" value="UniProtKB-SubCell"/>
</dbReference>
<dbReference type="AlphaFoldDB" id="W5SS37"/>
<keyword evidence="7 8" id="KW-0449">Lipoprotein</keyword>
<geneLocation type="plasmid" evidence="9">
    <name>unnamed</name>
</geneLocation>